<gene>
    <name evidence="7" type="ORF">DC083_09310</name>
</gene>
<feature type="transmembrane region" description="Helical" evidence="5">
    <location>
        <begin position="258"/>
        <end position="275"/>
    </location>
</feature>
<name>A0A2U2ACV5_9GAMM</name>
<dbReference type="PROSITE" id="PS00217">
    <property type="entry name" value="SUGAR_TRANSPORT_2"/>
    <property type="match status" value="1"/>
</dbReference>
<dbReference type="GO" id="GO:0046943">
    <property type="term" value="F:carboxylic acid transmembrane transporter activity"/>
    <property type="evidence" value="ECO:0007669"/>
    <property type="project" value="TreeGrafter"/>
</dbReference>
<dbReference type="SUPFAM" id="SSF103473">
    <property type="entry name" value="MFS general substrate transporter"/>
    <property type="match status" value="1"/>
</dbReference>
<comment type="subcellular location">
    <subcellularLocation>
        <location evidence="1">Membrane</location>
        <topology evidence="1">Multi-pass membrane protein</topology>
    </subcellularLocation>
</comment>
<keyword evidence="3 5" id="KW-1133">Transmembrane helix</keyword>
<dbReference type="AlphaFoldDB" id="A0A2U2ACV5"/>
<keyword evidence="4 5" id="KW-0472">Membrane</keyword>
<feature type="transmembrane region" description="Helical" evidence="5">
    <location>
        <begin position="86"/>
        <end position="104"/>
    </location>
</feature>
<feature type="transmembrane region" description="Helical" evidence="5">
    <location>
        <begin position="22"/>
        <end position="42"/>
    </location>
</feature>
<protein>
    <submittedName>
        <fullName evidence="7">MFS transporter</fullName>
    </submittedName>
</protein>
<evidence type="ECO:0000259" key="6">
    <source>
        <dbReference type="PROSITE" id="PS50850"/>
    </source>
</evidence>
<dbReference type="Gene3D" id="1.20.1250.20">
    <property type="entry name" value="MFS general substrate transporter like domains"/>
    <property type="match status" value="2"/>
</dbReference>
<evidence type="ECO:0000256" key="5">
    <source>
        <dbReference type="SAM" id="Phobius"/>
    </source>
</evidence>
<keyword evidence="8" id="KW-1185">Reference proteome</keyword>
<feature type="transmembrane region" description="Helical" evidence="5">
    <location>
        <begin position="287"/>
        <end position="303"/>
    </location>
</feature>
<dbReference type="Proteomes" id="UP000245020">
    <property type="component" value="Unassembled WGS sequence"/>
</dbReference>
<dbReference type="GO" id="GO:0005886">
    <property type="term" value="C:plasma membrane"/>
    <property type="evidence" value="ECO:0007669"/>
    <property type="project" value="TreeGrafter"/>
</dbReference>
<feature type="transmembrane region" description="Helical" evidence="5">
    <location>
        <begin position="165"/>
        <end position="184"/>
    </location>
</feature>
<evidence type="ECO:0000256" key="4">
    <source>
        <dbReference type="ARBA" id="ARBA00023136"/>
    </source>
</evidence>
<comment type="caution">
    <text evidence="7">The sequence shown here is derived from an EMBL/GenBank/DDBJ whole genome shotgun (WGS) entry which is preliminary data.</text>
</comment>
<keyword evidence="2 5" id="KW-0812">Transmembrane</keyword>
<accession>A0A2U2ACV5</accession>
<feature type="transmembrane region" description="Helical" evidence="5">
    <location>
        <begin position="141"/>
        <end position="159"/>
    </location>
</feature>
<dbReference type="InterPro" id="IPR036259">
    <property type="entry name" value="MFS_trans_sf"/>
</dbReference>
<feature type="transmembrane region" description="Helical" evidence="5">
    <location>
        <begin position="110"/>
        <end position="129"/>
    </location>
</feature>
<proteinExistence type="predicted"/>
<dbReference type="EMBL" id="QEWQ01000006">
    <property type="protein sequence ID" value="PWD80492.1"/>
    <property type="molecule type" value="Genomic_DNA"/>
</dbReference>
<evidence type="ECO:0000256" key="1">
    <source>
        <dbReference type="ARBA" id="ARBA00004141"/>
    </source>
</evidence>
<evidence type="ECO:0000313" key="7">
    <source>
        <dbReference type="EMBL" id="PWD80492.1"/>
    </source>
</evidence>
<sequence length="404" mass="44198">MTQHNHVPTIEKGDRKTLLASTLGYAMDGLDIMILAFALMLIKAEFGLTDAEGGMIQTITLIGTVIGGIVFGMLADKYGRVRVFNWTILLFSLFTGLAAISTSAEMFTVFRFLAGLGLGGEFGIGMTLVAETWPANKRSRATAVVAIGFQIGIVLAAVVGLLSPYIGWHGMFIIGALPALLVWWTRRNLSEPEIWLQVKREHRNKISIKPLFKDTRTTLTTLGLIIATSVQNFGFHGIMVWMPTMLAKEHGFTLSGTFYWTLITTLGMVIGTLTFGSASDKFGRRPVYILFLLVSAAFVWIYFQQSNYYVLMFLGAILGFFVNGMMGGYGALLSEHYPTEARSSAQNIIFNIGRGIAGFAPVIIGTLAMQYSISYALGLISGVYLLSALAFIFLIPETKGKILD</sequence>
<dbReference type="PROSITE" id="PS50850">
    <property type="entry name" value="MFS"/>
    <property type="match status" value="1"/>
</dbReference>
<evidence type="ECO:0000256" key="2">
    <source>
        <dbReference type="ARBA" id="ARBA00022692"/>
    </source>
</evidence>
<dbReference type="PANTHER" id="PTHR23508:SF10">
    <property type="entry name" value="CARBOXYLIC ACID TRANSPORTER PROTEIN HOMOLOG"/>
    <property type="match status" value="1"/>
</dbReference>
<dbReference type="OrthoDB" id="4474610at2"/>
<dbReference type="InterPro" id="IPR011701">
    <property type="entry name" value="MFS"/>
</dbReference>
<feature type="transmembrane region" description="Helical" evidence="5">
    <location>
        <begin position="309"/>
        <end position="332"/>
    </location>
</feature>
<organism evidence="7 8">
    <name type="scientific">Ignatzschineria ureiclastica</name>
    <dbReference type="NCBI Taxonomy" id="472582"/>
    <lineage>
        <taxon>Bacteria</taxon>
        <taxon>Pseudomonadati</taxon>
        <taxon>Pseudomonadota</taxon>
        <taxon>Gammaproteobacteria</taxon>
        <taxon>Cardiobacteriales</taxon>
        <taxon>Ignatzschineriaceae</taxon>
        <taxon>Ignatzschineria</taxon>
    </lineage>
</organism>
<feature type="transmembrane region" description="Helical" evidence="5">
    <location>
        <begin position="54"/>
        <end position="74"/>
    </location>
</feature>
<feature type="transmembrane region" description="Helical" evidence="5">
    <location>
        <begin position="219"/>
        <end position="238"/>
    </location>
</feature>
<dbReference type="Pfam" id="PF07690">
    <property type="entry name" value="MFS_1"/>
    <property type="match status" value="1"/>
</dbReference>
<feature type="domain" description="Major facilitator superfamily (MFS) profile" evidence="6">
    <location>
        <begin position="17"/>
        <end position="399"/>
    </location>
</feature>
<feature type="transmembrane region" description="Helical" evidence="5">
    <location>
        <begin position="352"/>
        <end position="369"/>
    </location>
</feature>
<evidence type="ECO:0000256" key="3">
    <source>
        <dbReference type="ARBA" id="ARBA00022989"/>
    </source>
</evidence>
<reference evidence="8" key="1">
    <citation type="submission" date="2018-05" db="EMBL/GenBank/DDBJ databases">
        <title>Ignatzschineria dubaiensis sp. nov., isolated from necrotic foot tissues of dromedaries (Camelus dromedarius) and associated maggots in Dubai, United Arab Emirates.</title>
        <authorList>
            <person name="Tsang C.C."/>
            <person name="Tang J.Y.M."/>
            <person name="Fong J.Y.H."/>
            <person name="Kinne J."/>
            <person name="Lee H.H."/>
            <person name="Joseph M."/>
            <person name="Jose S."/>
            <person name="Schuster R.K."/>
            <person name="Tang Y."/>
            <person name="Sivakumar S."/>
            <person name="Chen J.H.K."/>
            <person name="Teng J.L.L."/>
            <person name="Lau S.K.P."/>
            <person name="Wernery U."/>
            <person name="Woo P.C.Y."/>
        </authorList>
    </citation>
    <scope>NUCLEOTIDE SEQUENCE [LARGE SCALE GENOMIC DNA]</scope>
    <source>
        <strain evidence="8">KCTC 22644</strain>
    </source>
</reference>
<dbReference type="InterPro" id="IPR005829">
    <property type="entry name" value="Sugar_transporter_CS"/>
</dbReference>
<dbReference type="InterPro" id="IPR020846">
    <property type="entry name" value="MFS_dom"/>
</dbReference>
<feature type="transmembrane region" description="Helical" evidence="5">
    <location>
        <begin position="375"/>
        <end position="395"/>
    </location>
</feature>
<dbReference type="PANTHER" id="PTHR23508">
    <property type="entry name" value="CARBOXYLIC ACID TRANSPORTER PROTEIN HOMOLOG"/>
    <property type="match status" value="1"/>
</dbReference>
<evidence type="ECO:0000313" key="8">
    <source>
        <dbReference type="Proteomes" id="UP000245020"/>
    </source>
</evidence>
<dbReference type="RefSeq" id="WP_026879578.1">
    <property type="nucleotide sequence ID" value="NZ_BMYA01000004.1"/>
</dbReference>